<dbReference type="AlphaFoldDB" id="A0A8C5K7P5"/>
<sequence length="107" mass="11567">MSGYLLGTAMVLLLVLQSSQCVDIKYQGFQVKLESVKELSALEEQQVSSLHLQDKNLQPPVCHHPALPQDLQPICASENAASLLKGLRTIATDDCELCVNVACTGCL</sequence>
<dbReference type="GO" id="GO:0002023">
    <property type="term" value="P:reduction of food intake in response to dietary excess"/>
    <property type="evidence" value="ECO:0007669"/>
    <property type="project" value="Ensembl"/>
</dbReference>
<dbReference type="GO" id="GO:0007589">
    <property type="term" value="P:body fluid secretion"/>
    <property type="evidence" value="ECO:0007669"/>
    <property type="project" value="Ensembl"/>
</dbReference>
<feature type="disulfide bond" evidence="8">
    <location>
        <begin position="98"/>
        <end position="106"/>
    </location>
</feature>
<dbReference type="PRINTS" id="PR00774">
    <property type="entry name" value="GUANYLIN"/>
</dbReference>
<evidence type="ECO:0000256" key="5">
    <source>
        <dbReference type="ARBA" id="ARBA00023157"/>
    </source>
</evidence>
<dbReference type="PIRSF" id="PIRSF001849">
    <property type="entry name" value="Guanylin"/>
    <property type="match status" value="1"/>
</dbReference>
<protein>
    <recommendedName>
        <fullName evidence="7">Guanylate cyclase activator 2B</fullName>
    </recommendedName>
</protein>
<evidence type="ECO:0000313" key="11">
    <source>
        <dbReference type="Proteomes" id="UP000694385"/>
    </source>
</evidence>
<evidence type="ECO:0000256" key="9">
    <source>
        <dbReference type="SAM" id="SignalP"/>
    </source>
</evidence>
<dbReference type="Proteomes" id="UP000694385">
    <property type="component" value="Unassembled WGS sequence"/>
</dbReference>
<dbReference type="PANTHER" id="PTHR11318:SF4">
    <property type="entry name" value="GUANYLATE CYCLASE ACTIVATOR 2B"/>
    <property type="match status" value="1"/>
</dbReference>
<dbReference type="GO" id="GO:0009749">
    <property type="term" value="P:response to glucose"/>
    <property type="evidence" value="ECO:0007669"/>
    <property type="project" value="Ensembl"/>
</dbReference>
<dbReference type="InterPro" id="IPR036382">
    <property type="entry name" value="Guanylin_sf"/>
</dbReference>
<comment type="function">
    <text evidence="6">Endogenous activator of intestinal guanylate cyclase. It stimulates this enzyme through the same receptor binding region as the heat-stable enterotoxins. May be a potent physiological regulator of intestinal fluid and electrolyte transport. May be an autocrine/paracrine regulator of intestinal salt and water transport.</text>
</comment>
<gene>
    <name evidence="10" type="primary">Guca2b</name>
</gene>
<dbReference type="GeneTree" id="ENSGT00940000154436"/>
<dbReference type="GO" id="GO:0070294">
    <property type="term" value="P:renal sodium ion absorption"/>
    <property type="evidence" value="ECO:0007669"/>
    <property type="project" value="Ensembl"/>
</dbReference>
<evidence type="ECO:0000256" key="3">
    <source>
        <dbReference type="ARBA" id="ARBA00022525"/>
    </source>
</evidence>
<dbReference type="InterPro" id="IPR000879">
    <property type="entry name" value="Guanylin"/>
</dbReference>
<evidence type="ECO:0000256" key="2">
    <source>
        <dbReference type="ARBA" id="ARBA00009883"/>
    </source>
</evidence>
<evidence type="ECO:0000256" key="1">
    <source>
        <dbReference type="ARBA" id="ARBA00004613"/>
    </source>
</evidence>
<keyword evidence="4 9" id="KW-0732">Signal</keyword>
<reference evidence="10" key="2">
    <citation type="submission" date="2025-09" db="UniProtKB">
        <authorList>
            <consortium name="Ensembl"/>
        </authorList>
    </citation>
    <scope>IDENTIFICATION</scope>
</reference>
<keyword evidence="3" id="KW-0964">Secreted</keyword>
<dbReference type="GO" id="GO:0035264">
    <property type="term" value="P:multicellular organism growth"/>
    <property type="evidence" value="ECO:0007669"/>
    <property type="project" value="Ensembl"/>
</dbReference>
<dbReference type="GO" id="GO:0005576">
    <property type="term" value="C:extracellular region"/>
    <property type="evidence" value="ECO:0007669"/>
    <property type="project" value="UniProtKB-SubCell"/>
</dbReference>
<keyword evidence="5 8" id="KW-1015">Disulfide bond</keyword>
<comment type="subcellular location">
    <subcellularLocation>
        <location evidence="1">Secreted</location>
    </subcellularLocation>
</comment>
<dbReference type="SUPFAM" id="SSF89890">
    <property type="entry name" value="Proguanylin"/>
    <property type="match status" value="1"/>
</dbReference>
<dbReference type="GO" id="GO:0042593">
    <property type="term" value="P:glucose homeostasis"/>
    <property type="evidence" value="ECO:0007669"/>
    <property type="project" value="Ensembl"/>
</dbReference>
<evidence type="ECO:0000256" key="8">
    <source>
        <dbReference type="PIRSR" id="PIRSR001849-50"/>
    </source>
</evidence>
<evidence type="ECO:0000256" key="7">
    <source>
        <dbReference type="ARBA" id="ARBA00041176"/>
    </source>
</evidence>
<evidence type="ECO:0000313" key="10">
    <source>
        <dbReference type="Ensembl" id="ENSJJAP00000004727.1"/>
    </source>
</evidence>
<comment type="similarity">
    <text evidence="2">Belongs to the guanylin family.</text>
</comment>
<dbReference type="GO" id="GO:0030250">
    <property type="term" value="F:guanylate cyclase activator activity"/>
    <property type="evidence" value="ECO:0007669"/>
    <property type="project" value="InterPro"/>
</dbReference>
<evidence type="ECO:0000256" key="6">
    <source>
        <dbReference type="ARBA" id="ARBA00037765"/>
    </source>
</evidence>
<evidence type="ECO:0000256" key="4">
    <source>
        <dbReference type="ARBA" id="ARBA00022729"/>
    </source>
</evidence>
<dbReference type="GO" id="GO:0045776">
    <property type="term" value="P:negative regulation of blood pressure"/>
    <property type="evidence" value="ECO:0007669"/>
    <property type="project" value="Ensembl"/>
</dbReference>
<keyword evidence="11" id="KW-1185">Reference proteome</keyword>
<dbReference type="PANTHER" id="PTHR11318">
    <property type="entry name" value="GUANYLIN FAMILY MEMBER"/>
    <property type="match status" value="1"/>
</dbReference>
<feature type="disulfide bond" evidence="8">
    <location>
        <begin position="62"/>
        <end position="75"/>
    </location>
</feature>
<feature type="disulfide bond" evidence="8">
    <location>
        <begin position="95"/>
        <end position="103"/>
    </location>
</feature>
<organism evidence="10 11">
    <name type="scientific">Jaculus jaculus</name>
    <name type="common">Lesser Egyptian jerboa</name>
    <dbReference type="NCBI Taxonomy" id="51337"/>
    <lineage>
        <taxon>Eukaryota</taxon>
        <taxon>Metazoa</taxon>
        <taxon>Chordata</taxon>
        <taxon>Craniata</taxon>
        <taxon>Vertebrata</taxon>
        <taxon>Euteleostomi</taxon>
        <taxon>Mammalia</taxon>
        <taxon>Eutheria</taxon>
        <taxon>Euarchontoglires</taxon>
        <taxon>Glires</taxon>
        <taxon>Rodentia</taxon>
        <taxon>Myomorpha</taxon>
        <taxon>Dipodoidea</taxon>
        <taxon>Dipodidae</taxon>
        <taxon>Dipodinae</taxon>
        <taxon>Jaculus</taxon>
    </lineage>
</organism>
<name>A0A8C5K7P5_JACJA</name>
<dbReference type="Pfam" id="PF02058">
    <property type="entry name" value="Guanylin"/>
    <property type="match status" value="1"/>
</dbReference>
<dbReference type="GO" id="GO:0060612">
    <property type="term" value="P:adipose tissue development"/>
    <property type="evidence" value="ECO:0007669"/>
    <property type="project" value="Ensembl"/>
</dbReference>
<feature type="chain" id="PRO_5034391133" description="Guanylate cyclase activator 2B" evidence="9">
    <location>
        <begin position="22"/>
        <end position="107"/>
    </location>
</feature>
<reference evidence="10" key="1">
    <citation type="submission" date="2025-08" db="UniProtKB">
        <authorList>
            <consortium name="Ensembl"/>
        </authorList>
    </citation>
    <scope>IDENTIFICATION</scope>
</reference>
<feature type="signal peptide" evidence="9">
    <location>
        <begin position="1"/>
        <end position="21"/>
    </location>
</feature>
<dbReference type="Gene3D" id="3.90.1450.10">
    <property type="entry name" value="Guanylin"/>
    <property type="match status" value="1"/>
</dbReference>
<accession>A0A8C5K7P5</accession>
<dbReference type="Ensembl" id="ENSJJAT00000010960.1">
    <property type="protein sequence ID" value="ENSJJAP00000004727.1"/>
    <property type="gene ID" value="ENSJJAG00000009743.1"/>
</dbReference>
<dbReference type="FunFam" id="3.90.1450.10:FF:000001">
    <property type="entry name" value="Guanylate cyclase activator 2B"/>
    <property type="match status" value="1"/>
</dbReference>
<proteinExistence type="inferred from homology"/>
<dbReference type="OMA" id="ITPLDPC"/>